<gene>
    <name evidence="2" type="ORF">PCOR1329_LOCUS21090</name>
</gene>
<dbReference type="Proteomes" id="UP001189429">
    <property type="component" value="Unassembled WGS sequence"/>
</dbReference>
<comment type="caution">
    <text evidence="2">The sequence shown here is derived from an EMBL/GenBank/DDBJ whole genome shotgun (WGS) entry which is preliminary data.</text>
</comment>
<protein>
    <submittedName>
        <fullName evidence="2">Uncharacterized protein</fullName>
    </submittedName>
</protein>
<feature type="region of interest" description="Disordered" evidence="1">
    <location>
        <begin position="59"/>
        <end position="84"/>
    </location>
</feature>
<evidence type="ECO:0000313" key="2">
    <source>
        <dbReference type="EMBL" id="CAK0818992.1"/>
    </source>
</evidence>
<sequence length="84" mass="9255">DTPRITPTPSPLSRTSITTRAPPLTLWTSPRKTWTFPQEEESSTVLDLQGRCRRSRMTCSTSPSAAQQLVQPSEATGALRMSLP</sequence>
<dbReference type="EMBL" id="CAUYUJ010006898">
    <property type="protein sequence ID" value="CAK0818992.1"/>
    <property type="molecule type" value="Genomic_DNA"/>
</dbReference>
<organism evidence="2 3">
    <name type="scientific">Prorocentrum cordatum</name>
    <dbReference type="NCBI Taxonomy" id="2364126"/>
    <lineage>
        <taxon>Eukaryota</taxon>
        <taxon>Sar</taxon>
        <taxon>Alveolata</taxon>
        <taxon>Dinophyceae</taxon>
        <taxon>Prorocentrales</taxon>
        <taxon>Prorocentraceae</taxon>
        <taxon>Prorocentrum</taxon>
    </lineage>
</organism>
<reference evidence="2" key="1">
    <citation type="submission" date="2023-10" db="EMBL/GenBank/DDBJ databases">
        <authorList>
            <person name="Chen Y."/>
            <person name="Shah S."/>
            <person name="Dougan E. K."/>
            <person name="Thang M."/>
            <person name="Chan C."/>
        </authorList>
    </citation>
    <scope>NUCLEOTIDE SEQUENCE [LARGE SCALE GENOMIC DNA]</scope>
</reference>
<feature type="non-terminal residue" evidence="2">
    <location>
        <position position="1"/>
    </location>
</feature>
<proteinExistence type="predicted"/>
<feature type="compositionally biased region" description="Polar residues" evidence="1">
    <location>
        <begin position="65"/>
        <end position="74"/>
    </location>
</feature>
<accession>A0ABN9RIQ9</accession>
<name>A0ABN9RIQ9_9DINO</name>
<keyword evidence="3" id="KW-1185">Reference proteome</keyword>
<evidence type="ECO:0000256" key="1">
    <source>
        <dbReference type="SAM" id="MobiDB-lite"/>
    </source>
</evidence>
<evidence type="ECO:0000313" key="3">
    <source>
        <dbReference type="Proteomes" id="UP001189429"/>
    </source>
</evidence>
<feature type="non-terminal residue" evidence="2">
    <location>
        <position position="84"/>
    </location>
</feature>